<dbReference type="Pfam" id="PF10211">
    <property type="entry name" value="Ax_dynein_light"/>
    <property type="match status" value="1"/>
</dbReference>
<evidence type="ECO:0000313" key="6">
    <source>
        <dbReference type="EMBL" id="EAY21294.1"/>
    </source>
</evidence>
<keyword evidence="7" id="KW-1185">Reference proteome</keyword>
<accession>A2DE76</accession>
<dbReference type="OrthoDB" id="10260433at2759"/>
<feature type="coiled-coil region" evidence="5">
    <location>
        <begin position="162"/>
        <end position="203"/>
    </location>
</feature>
<evidence type="ECO:0000256" key="3">
    <source>
        <dbReference type="ARBA" id="ARBA00023175"/>
    </source>
</evidence>
<evidence type="ECO:0000256" key="2">
    <source>
        <dbReference type="ARBA" id="ARBA00023054"/>
    </source>
</evidence>
<keyword evidence="1" id="KW-0243">Dynein</keyword>
<comment type="similarity">
    <text evidence="4">Belongs to the inner dynein arm light chain family.</text>
</comment>
<dbReference type="VEuPathDB" id="TrichDB:TVAG_166690"/>
<dbReference type="VEuPathDB" id="TrichDB:TVAGG3_0174820"/>
<keyword evidence="2 5" id="KW-0175">Coiled coil</keyword>
<name>A2DE76_TRIV3</name>
<keyword evidence="3" id="KW-0505">Motor protein</keyword>
<dbReference type="EMBL" id="DS113191">
    <property type="protein sequence ID" value="EAY21294.1"/>
    <property type="molecule type" value="Genomic_DNA"/>
</dbReference>
<organism evidence="6 7">
    <name type="scientific">Trichomonas vaginalis (strain ATCC PRA-98 / G3)</name>
    <dbReference type="NCBI Taxonomy" id="412133"/>
    <lineage>
        <taxon>Eukaryota</taxon>
        <taxon>Metamonada</taxon>
        <taxon>Parabasalia</taxon>
        <taxon>Trichomonadida</taxon>
        <taxon>Trichomonadidae</taxon>
        <taxon>Trichomonas</taxon>
    </lineage>
</organism>
<dbReference type="AlphaFoldDB" id="A2DE76"/>
<dbReference type="GO" id="GO:0030286">
    <property type="term" value="C:dynein complex"/>
    <property type="evidence" value="ECO:0007669"/>
    <property type="project" value="UniProtKB-KW"/>
</dbReference>
<dbReference type="SMR" id="A2DE76"/>
<proteinExistence type="inferred from homology"/>
<protein>
    <submittedName>
        <fullName evidence="6">Inner dynein arm light chain, axonemal-related protein</fullName>
    </submittedName>
</protein>
<evidence type="ECO:0000256" key="1">
    <source>
        <dbReference type="ARBA" id="ARBA00023017"/>
    </source>
</evidence>
<sequence>MQEVSLPTLVKYDAPVPVDEPDTLKRSRTNAVAGVDGDQINRDVLNSLFPPIEFEQDEIKYTRSISTAPISKTDVTKLRTELDTLLHKNKTKPKGIDIIRSELYSQCFEEVIRQVTIDSNARGRLLFRIRNHYKTLIQSYKDLNELALNFGANKNIQVTLGMDQLLDYNKKLREKRRELELEANNLQIQLDGLEKRIQENKQIREKEFADEIAFLKKQGQSIKMIYDQCQNRPP</sequence>
<dbReference type="InParanoid" id="A2DE76"/>
<dbReference type="GO" id="GO:0045504">
    <property type="term" value="F:dynein heavy chain binding"/>
    <property type="evidence" value="ECO:0000318"/>
    <property type="project" value="GO_Central"/>
</dbReference>
<gene>
    <name evidence="6" type="ORF">TVAG_166690</name>
</gene>
<dbReference type="InterPro" id="IPR019347">
    <property type="entry name" value="Axonemal_dynein_light_chain"/>
</dbReference>
<dbReference type="GO" id="GO:0005930">
    <property type="term" value="C:axoneme"/>
    <property type="evidence" value="ECO:0000318"/>
    <property type="project" value="GO_Central"/>
</dbReference>
<dbReference type="OMA" id="FRIRNHY"/>
<reference evidence="6" key="2">
    <citation type="journal article" date="2007" name="Science">
        <title>Draft genome sequence of the sexually transmitted pathogen Trichomonas vaginalis.</title>
        <authorList>
            <person name="Carlton J.M."/>
            <person name="Hirt R.P."/>
            <person name="Silva J.C."/>
            <person name="Delcher A.L."/>
            <person name="Schatz M."/>
            <person name="Zhao Q."/>
            <person name="Wortman J.R."/>
            <person name="Bidwell S.L."/>
            <person name="Alsmark U.C.M."/>
            <person name="Besteiro S."/>
            <person name="Sicheritz-Ponten T."/>
            <person name="Noel C.J."/>
            <person name="Dacks J.B."/>
            <person name="Foster P.G."/>
            <person name="Simillion C."/>
            <person name="Van de Peer Y."/>
            <person name="Miranda-Saavedra D."/>
            <person name="Barton G.J."/>
            <person name="Westrop G.D."/>
            <person name="Mueller S."/>
            <person name="Dessi D."/>
            <person name="Fiori P.L."/>
            <person name="Ren Q."/>
            <person name="Paulsen I."/>
            <person name="Zhang H."/>
            <person name="Bastida-Corcuera F.D."/>
            <person name="Simoes-Barbosa A."/>
            <person name="Brown M.T."/>
            <person name="Hayes R.D."/>
            <person name="Mukherjee M."/>
            <person name="Okumura C.Y."/>
            <person name="Schneider R."/>
            <person name="Smith A.J."/>
            <person name="Vanacova S."/>
            <person name="Villalvazo M."/>
            <person name="Haas B.J."/>
            <person name="Pertea M."/>
            <person name="Feldblyum T.V."/>
            <person name="Utterback T.R."/>
            <person name="Shu C.L."/>
            <person name="Osoegawa K."/>
            <person name="de Jong P.J."/>
            <person name="Hrdy I."/>
            <person name="Horvathova L."/>
            <person name="Zubacova Z."/>
            <person name="Dolezal P."/>
            <person name="Malik S.B."/>
            <person name="Logsdon J.M. Jr."/>
            <person name="Henze K."/>
            <person name="Gupta A."/>
            <person name="Wang C.C."/>
            <person name="Dunne R.L."/>
            <person name="Upcroft J.A."/>
            <person name="Upcroft P."/>
            <person name="White O."/>
            <person name="Salzberg S.L."/>
            <person name="Tang P."/>
            <person name="Chiu C.-H."/>
            <person name="Lee Y.-S."/>
            <person name="Embley T.M."/>
            <person name="Coombs G.H."/>
            <person name="Mottram J.C."/>
            <person name="Tachezy J."/>
            <person name="Fraser-Liggett C.M."/>
            <person name="Johnson P.J."/>
        </authorList>
    </citation>
    <scope>NUCLEOTIDE SEQUENCE [LARGE SCALE GENOMIC DNA]</scope>
    <source>
        <strain evidence="6">G3</strain>
    </source>
</reference>
<evidence type="ECO:0000256" key="5">
    <source>
        <dbReference type="SAM" id="Coils"/>
    </source>
</evidence>
<dbReference type="eggNOG" id="KOG4001">
    <property type="taxonomic scope" value="Eukaryota"/>
</dbReference>
<dbReference type="RefSeq" id="XP_001582280.1">
    <property type="nucleotide sequence ID" value="XM_001582230.1"/>
</dbReference>
<evidence type="ECO:0000313" key="7">
    <source>
        <dbReference type="Proteomes" id="UP000001542"/>
    </source>
</evidence>
<reference evidence="6" key="1">
    <citation type="submission" date="2006-10" db="EMBL/GenBank/DDBJ databases">
        <authorList>
            <person name="Amadeo P."/>
            <person name="Zhao Q."/>
            <person name="Wortman J."/>
            <person name="Fraser-Liggett C."/>
            <person name="Carlton J."/>
        </authorList>
    </citation>
    <scope>NUCLEOTIDE SEQUENCE</scope>
    <source>
        <strain evidence="6">G3</strain>
    </source>
</reference>
<dbReference type="KEGG" id="tva:5466842"/>
<dbReference type="PANTHER" id="PTHR13183:SF0">
    <property type="entry name" value="AXONEMAL DYNEIN LIGHT INTERMEDIATE POLYPEPTIDE 1"/>
    <property type="match status" value="1"/>
</dbReference>
<evidence type="ECO:0000256" key="4">
    <source>
        <dbReference type="ARBA" id="ARBA00038114"/>
    </source>
</evidence>
<dbReference type="Proteomes" id="UP000001542">
    <property type="component" value="Unassembled WGS sequence"/>
</dbReference>
<dbReference type="PANTHER" id="PTHR13183">
    <property type="entry name" value="AXONEMAL INNER ARM DYNEIN LIGHT CHAIN 28"/>
    <property type="match status" value="1"/>
</dbReference>